<dbReference type="Proteomes" id="UP000274843">
    <property type="component" value="Unassembled WGS sequence"/>
</dbReference>
<keyword evidence="1" id="KW-0472">Membrane</keyword>
<dbReference type="AlphaFoldDB" id="A0A3N2GSF5"/>
<dbReference type="InterPro" id="IPR011726">
    <property type="entry name" value="KdpF"/>
</dbReference>
<name>A0A3N2GSF5_9PSEU</name>
<keyword evidence="1" id="KW-0812">Transmembrane</keyword>
<dbReference type="GO" id="GO:0005886">
    <property type="term" value="C:plasma membrane"/>
    <property type="evidence" value="ECO:0007669"/>
    <property type="project" value="InterPro"/>
</dbReference>
<feature type="transmembrane region" description="Helical" evidence="1">
    <location>
        <begin position="6"/>
        <end position="28"/>
    </location>
</feature>
<evidence type="ECO:0000313" key="3">
    <source>
        <dbReference type="Proteomes" id="UP000274843"/>
    </source>
</evidence>
<keyword evidence="1" id="KW-1133">Transmembrane helix</keyword>
<organism evidence="2 3">
    <name type="scientific">Amycolatopsis thermoflava</name>
    <dbReference type="NCBI Taxonomy" id="84480"/>
    <lineage>
        <taxon>Bacteria</taxon>
        <taxon>Bacillati</taxon>
        <taxon>Actinomycetota</taxon>
        <taxon>Actinomycetes</taxon>
        <taxon>Pseudonocardiales</taxon>
        <taxon>Pseudonocardiaceae</taxon>
        <taxon>Amycolatopsis</taxon>
        <taxon>Amycolatopsis methanolica group</taxon>
    </lineage>
</organism>
<dbReference type="NCBIfam" id="TIGR02115">
    <property type="entry name" value="potass_kdpF"/>
    <property type="match status" value="1"/>
</dbReference>
<dbReference type="Pfam" id="PF09604">
    <property type="entry name" value="Potass_KdpF"/>
    <property type="match status" value="1"/>
</dbReference>
<protein>
    <submittedName>
        <fullName evidence="2">K+-transporting ATPase KdpF subunit</fullName>
    </submittedName>
</protein>
<keyword evidence="3" id="KW-1185">Reference proteome</keyword>
<evidence type="ECO:0000256" key="1">
    <source>
        <dbReference type="SAM" id="Phobius"/>
    </source>
</evidence>
<comment type="caution">
    <text evidence="2">The sequence shown here is derived from an EMBL/GenBank/DDBJ whole genome shotgun (WGS) entry which is preliminary data.</text>
</comment>
<gene>
    <name evidence="2" type="ORF">EDD35_1851</name>
</gene>
<dbReference type="EMBL" id="RKHY01000001">
    <property type="protein sequence ID" value="ROS39546.1"/>
    <property type="molecule type" value="Genomic_DNA"/>
</dbReference>
<sequence length="50" mass="5191">MSGAGVVANVVGGVLALGLVVYLFIALIKPDRNSGAKRHRQGWRSGDGRA</sequence>
<reference evidence="2 3" key="1">
    <citation type="submission" date="2018-11" db="EMBL/GenBank/DDBJ databases">
        <title>Sequencing the genomes of 1000 actinobacteria strains.</title>
        <authorList>
            <person name="Klenk H.-P."/>
        </authorList>
    </citation>
    <scope>NUCLEOTIDE SEQUENCE [LARGE SCALE GENOMIC DNA]</scope>
    <source>
        <strain evidence="2 3">DSM 44348</strain>
    </source>
</reference>
<evidence type="ECO:0000313" key="2">
    <source>
        <dbReference type="EMBL" id="ROS39546.1"/>
    </source>
</evidence>
<dbReference type="GO" id="GO:0008556">
    <property type="term" value="F:P-type potassium transmembrane transporter activity"/>
    <property type="evidence" value="ECO:0007669"/>
    <property type="project" value="InterPro"/>
</dbReference>
<proteinExistence type="predicted"/>
<accession>A0A3N2GSF5</accession>